<keyword evidence="5 9" id="KW-0732">Signal</keyword>
<dbReference type="GO" id="GO:0051603">
    <property type="term" value="P:proteolysis involved in protein catabolic process"/>
    <property type="evidence" value="ECO:0007669"/>
    <property type="project" value="TreeGrafter"/>
</dbReference>
<evidence type="ECO:0000313" key="10">
    <source>
        <dbReference type="EMBL" id="JAG33015.1"/>
    </source>
</evidence>
<feature type="active site" evidence="8">
    <location>
        <position position="162"/>
    </location>
</feature>
<evidence type="ECO:0000256" key="2">
    <source>
        <dbReference type="ARBA" id="ARBA00009941"/>
    </source>
</evidence>
<evidence type="ECO:0000256" key="7">
    <source>
        <dbReference type="ARBA" id="ARBA00022807"/>
    </source>
</evidence>
<dbReference type="EC" id="3.4.22.34" evidence="3"/>
<comment type="catalytic activity">
    <reaction evidence="1">
        <text>Hydrolysis of proteins and small molecule substrates at -Asn-|-Xaa- bonds.</text>
        <dbReference type="EC" id="3.4.22.34"/>
    </reaction>
</comment>
<feature type="non-terminal residue" evidence="11">
    <location>
        <position position="1"/>
    </location>
</feature>
<keyword evidence="6" id="KW-0378">Hydrolase</keyword>
<dbReference type="PRINTS" id="PR00776">
    <property type="entry name" value="HEMOGLOBNASE"/>
</dbReference>
<dbReference type="Gene3D" id="1.10.132.130">
    <property type="match status" value="1"/>
</dbReference>
<evidence type="ECO:0000313" key="11">
    <source>
        <dbReference type="EMBL" id="JAG34194.1"/>
    </source>
</evidence>
<comment type="similarity">
    <text evidence="2">Belongs to the peptidase C13 family.</text>
</comment>
<sequence length="451" mass="51073">NNQGEPLWPVKNSTRMWLIVALSSVLLQLGIGANVSTPLQNNSWAFLVAGSKGFNNYRHQADICHAYHVMLAEGVPASQIIVMMYDDIAFHKDNPTPGVIINRPNGNNVYQGVKIDYKGKDVNAENFLNVLTGNKRAMRGVGTGRVIQSDENTNLFVYFNDHGGPGVLCFPTDVLSAVRLEQALRKMNERKRYNKLIMYIEACYSGSMFDNILEENTNVFVMTAAARDESSFGAYCDYGICLGNEFSVKWMEHMDSAHKGSFETFFHQYQHIRTSVKQSHVQIYGDFSIGSFAMTPNHKTGQRLLEEDHEEGLYINSKRAPIHTLKFKIAKSNETSIKKKSQRDLHVLLKGRRIVDAMMERLVSEATADQPQLRSTVSKTRMGLSKQVFPCYMELLKEFQTHCFGLEHEYLIHQYHKLANICVLRLDTSKLLGKLGRLCSPYKRAVSSPVL</sequence>
<organism evidence="11">
    <name type="scientific">Lygus hesperus</name>
    <name type="common">Western plant bug</name>
    <dbReference type="NCBI Taxonomy" id="30085"/>
    <lineage>
        <taxon>Eukaryota</taxon>
        <taxon>Metazoa</taxon>
        <taxon>Ecdysozoa</taxon>
        <taxon>Arthropoda</taxon>
        <taxon>Hexapoda</taxon>
        <taxon>Insecta</taxon>
        <taxon>Pterygota</taxon>
        <taxon>Neoptera</taxon>
        <taxon>Paraneoptera</taxon>
        <taxon>Hemiptera</taxon>
        <taxon>Heteroptera</taxon>
        <taxon>Panheteroptera</taxon>
        <taxon>Cimicomorpha</taxon>
        <taxon>Miridae</taxon>
        <taxon>Mirini</taxon>
        <taxon>Lygus</taxon>
    </lineage>
</organism>
<evidence type="ECO:0000256" key="1">
    <source>
        <dbReference type="ARBA" id="ARBA00000810"/>
    </source>
</evidence>
<dbReference type="PANTHER" id="PTHR12000">
    <property type="entry name" value="HEMOGLOBINASE FAMILY MEMBER"/>
    <property type="match status" value="1"/>
</dbReference>
<feature type="signal peptide" evidence="9">
    <location>
        <begin position="1"/>
        <end position="32"/>
    </location>
</feature>
<evidence type="ECO:0000256" key="6">
    <source>
        <dbReference type="ARBA" id="ARBA00022801"/>
    </source>
</evidence>
<name>A0A0A9YPQ8_LYGHE</name>
<dbReference type="InterPro" id="IPR001096">
    <property type="entry name" value="Peptidase_C13"/>
</dbReference>
<dbReference type="AlphaFoldDB" id="A0A0A9YPQ8"/>
<evidence type="ECO:0000256" key="4">
    <source>
        <dbReference type="ARBA" id="ARBA00022670"/>
    </source>
</evidence>
<dbReference type="InterPro" id="IPR046427">
    <property type="entry name" value="Legumain_prodom_sf"/>
</dbReference>
<dbReference type="PANTHER" id="PTHR12000:SF42">
    <property type="entry name" value="LEGUMAIN"/>
    <property type="match status" value="1"/>
</dbReference>
<reference evidence="11" key="2">
    <citation type="submission" date="2014-07" db="EMBL/GenBank/DDBJ databases">
        <authorList>
            <person name="Hull J."/>
        </authorList>
    </citation>
    <scope>NUCLEOTIDE SEQUENCE</scope>
</reference>
<evidence type="ECO:0000256" key="9">
    <source>
        <dbReference type="SAM" id="SignalP"/>
    </source>
</evidence>
<dbReference type="FunFam" id="3.40.50.1460:FF:000006">
    <property type="entry name" value="Legumain"/>
    <property type="match status" value="1"/>
</dbReference>
<keyword evidence="4" id="KW-0645">Protease</keyword>
<dbReference type="Pfam" id="PF01650">
    <property type="entry name" value="Peptidase_C13"/>
    <property type="match status" value="1"/>
</dbReference>
<dbReference type="InterPro" id="IPR048501">
    <property type="entry name" value="Legum_prodom"/>
</dbReference>
<dbReference type="Gene3D" id="3.40.50.1460">
    <property type="match status" value="1"/>
</dbReference>
<accession>A0A0A9YPQ8</accession>
<dbReference type="PIRSF" id="PIRSF019663">
    <property type="entry name" value="Legumain"/>
    <property type="match status" value="1"/>
</dbReference>
<dbReference type="CDD" id="cd21115">
    <property type="entry name" value="legumain_C"/>
    <property type="match status" value="1"/>
</dbReference>
<protein>
    <recommendedName>
        <fullName evidence="3">legumain</fullName>
        <ecNumber evidence="3">3.4.22.34</ecNumber>
    </recommendedName>
</protein>
<dbReference type="GO" id="GO:0004197">
    <property type="term" value="F:cysteine-type endopeptidase activity"/>
    <property type="evidence" value="ECO:0007669"/>
    <property type="project" value="UniProtKB-EC"/>
</dbReference>
<proteinExistence type="inferred from homology"/>
<dbReference type="GO" id="GO:0006624">
    <property type="term" value="P:vacuolar protein processing"/>
    <property type="evidence" value="ECO:0007669"/>
    <property type="project" value="TreeGrafter"/>
</dbReference>
<feature type="active site" description="Nucleophile" evidence="8">
    <location>
        <position position="203"/>
    </location>
</feature>
<dbReference type="EMBL" id="GBHO01009410">
    <property type="protein sequence ID" value="JAG34194.1"/>
    <property type="molecule type" value="Transcribed_RNA"/>
</dbReference>
<evidence type="ECO:0000256" key="8">
    <source>
        <dbReference type="PIRSR" id="PIRSR019663-1"/>
    </source>
</evidence>
<evidence type="ECO:0000256" key="3">
    <source>
        <dbReference type="ARBA" id="ARBA00012628"/>
    </source>
</evidence>
<evidence type="ECO:0000256" key="5">
    <source>
        <dbReference type="ARBA" id="ARBA00022729"/>
    </source>
</evidence>
<feature type="chain" id="PRO_5007389891" description="legumain" evidence="9">
    <location>
        <begin position="33"/>
        <end position="451"/>
    </location>
</feature>
<reference evidence="11" key="1">
    <citation type="journal article" date="2014" name="PLoS ONE">
        <title>Transcriptome-Based Identification of ABC Transporters in the Western Tarnished Plant Bug Lygus hesperus.</title>
        <authorList>
            <person name="Hull J.J."/>
            <person name="Chaney K."/>
            <person name="Geib S.M."/>
            <person name="Fabrick J.A."/>
            <person name="Brent C.S."/>
            <person name="Walsh D."/>
            <person name="Lavine L.C."/>
        </authorList>
    </citation>
    <scope>NUCLEOTIDE SEQUENCE</scope>
</reference>
<dbReference type="EMBL" id="GBHO01010589">
    <property type="protein sequence ID" value="JAG33015.1"/>
    <property type="molecule type" value="Transcribed_RNA"/>
</dbReference>
<keyword evidence="7" id="KW-0788">Thiol protease</keyword>
<dbReference type="GO" id="GO:0005773">
    <property type="term" value="C:vacuole"/>
    <property type="evidence" value="ECO:0007669"/>
    <property type="project" value="GOC"/>
</dbReference>
<gene>
    <name evidence="11" type="primary">LGMN_0</name>
    <name evidence="10" type="synonym">LGMN_5</name>
    <name evidence="11" type="ORF">CM83_55953</name>
    <name evidence="10" type="ORF">CM83_55955</name>
</gene>